<dbReference type="Gene3D" id="1.20.1440.50">
    <property type="entry name" value="Ta0600-like"/>
    <property type="match status" value="1"/>
</dbReference>
<keyword evidence="1" id="KW-0079">Bacteriocin immunity</keyword>
<dbReference type="InterPro" id="IPR023130">
    <property type="entry name" value="Ta0600-like_sf"/>
</dbReference>
<dbReference type="Proteomes" id="UP001596158">
    <property type="component" value="Unassembled WGS sequence"/>
</dbReference>
<accession>A0ABW1RV26</accession>
<organism evidence="2 3">
    <name type="scientific">Weissella sagaensis</name>
    <dbReference type="NCBI Taxonomy" id="2559928"/>
    <lineage>
        <taxon>Bacteria</taxon>
        <taxon>Bacillati</taxon>
        <taxon>Bacillota</taxon>
        <taxon>Bacilli</taxon>
        <taxon>Lactobacillales</taxon>
        <taxon>Lactobacillaceae</taxon>
        <taxon>Weissella</taxon>
    </lineage>
</organism>
<comment type="caution">
    <text evidence="2">The sequence shown here is derived from an EMBL/GenBank/DDBJ whole genome shotgun (WGS) entry which is preliminary data.</text>
</comment>
<evidence type="ECO:0000313" key="3">
    <source>
        <dbReference type="Proteomes" id="UP001596158"/>
    </source>
</evidence>
<evidence type="ECO:0000313" key="2">
    <source>
        <dbReference type="EMBL" id="MFC6179322.1"/>
    </source>
</evidence>
<protein>
    <recommendedName>
        <fullName evidence="4">Bacteriocin immunity protein</fullName>
    </recommendedName>
</protein>
<keyword evidence="3" id="KW-1185">Reference proteome</keyword>
<reference evidence="3" key="1">
    <citation type="journal article" date="2019" name="Int. J. Syst. Evol. Microbiol.">
        <title>The Global Catalogue of Microorganisms (GCM) 10K type strain sequencing project: providing services to taxonomists for standard genome sequencing and annotation.</title>
        <authorList>
            <consortium name="The Broad Institute Genomics Platform"/>
            <consortium name="The Broad Institute Genome Sequencing Center for Infectious Disease"/>
            <person name="Wu L."/>
            <person name="Ma J."/>
        </authorList>
    </citation>
    <scope>NUCLEOTIDE SEQUENCE [LARGE SCALE GENOMIC DNA]</scope>
    <source>
        <strain evidence="3">CCM 8924</strain>
    </source>
</reference>
<sequence>MKKHITELLTLIEQNANSSETKADPELDALFKKFNSQKNHNLNKALIDLKTNINLYQLEHNYQTPKFLTRIILTISEVNNVNDGVGIGAFFSNLWFGH</sequence>
<evidence type="ECO:0008006" key="4">
    <source>
        <dbReference type="Google" id="ProtNLM"/>
    </source>
</evidence>
<proteinExistence type="predicted"/>
<dbReference type="RefSeq" id="WP_042492133.1">
    <property type="nucleotide sequence ID" value="NZ_BLKA01000001.1"/>
</dbReference>
<gene>
    <name evidence="2" type="ORF">ACFQGR_08035</name>
</gene>
<dbReference type="EMBL" id="JBHSSG010000013">
    <property type="protein sequence ID" value="MFC6179322.1"/>
    <property type="molecule type" value="Genomic_DNA"/>
</dbReference>
<evidence type="ECO:0000256" key="1">
    <source>
        <dbReference type="ARBA" id="ARBA00023025"/>
    </source>
</evidence>
<name>A0ABW1RV26_9LACO</name>
<dbReference type="SUPFAM" id="SSF109797">
    <property type="entry name" value="Bacteriocin immunity protein-like"/>
    <property type="match status" value="1"/>
</dbReference>